<reference evidence="1" key="1">
    <citation type="submission" date="2015-10" db="EMBL/GenBank/DDBJ databases">
        <authorList>
            <person name="Gilbert D.G."/>
        </authorList>
    </citation>
    <scope>NUCLEOTIDE SEQUENCE</scope>
</reference>
<dbReference type="NCBIfam" id="TIGR02001">
    <property type="entry name" value="gcw_chp"/>
    <property type="match status" value="1"/>
</dbReference>
<dbReference type="Pfam" id="PF09694">
    <property type="entry name" value="Gcw_chp"/>
    <property type="match status" value="1"/>
</dbReference>
<sequence>MPLFRASAIRTLFATAALAISATSTHAEINADLGLSSEYVRDGISQSGGNVAIQAGATATSNTGFYGGIWGSQVDRNGDKVQAEFDAFGGVYVPLSERFAVDLGATRYTFHGDMDRDGDNYNEAFARILFNDALTLGTRYSDAYMGSNYAHRSLELGYTMTRGTFSIELFTAQHRYLEIDENVNYGAEHQDDYWQFRVGVGRTYNKWDYRFVLDRTNLGSDYDAGTTIQFSVHRYFNIW</sequence>
<accession>A0A160TDS0</accession>
<dbReference type="InterPro" id="IPR010239">
    <property type="entry name" value="CHP02001"/>
</dbReference>
<gene>
    <name evidence="1" type="ORF">MGWOODY_Tha2663</name>
</gene>
<dbReference type="EMBL" id="CZQC01000069">
    <property type="protein sequence ID" value="CUS42690.1"/>
    <property type="molecule type" value="Genomic_DNA"/>
</dbReference>
<protein>
    <submittedName>
        <fullName evidence="1">FIG023769: Choline transport related protein</fullName>
    </submittedName>
</protein>
<organism evidence="1">
    <name type="scientific">hydrothermal vent metagenome</name>
    <dbReference type="NCBI Taxonomy" id="652676"/>
    <lineage>
        <taxon>unclassified sequences</taxon>
        <taxon>metagenomes</taxon>
        <taxon>ecological metagenomes</taxon>
    </lineage>
</organism>
<dbReference type="AlphaFoldDB" id="A0A160TDS0"/>
<name>A0A160TDS0_9ZZZZ</name>
<evidence type="ECO:0000313" key="1">
    <source>
        <dbReference type="EMBL" id="CUS42690.1"/>
    </source>
</evidence>
<proteinExistence type="predicted"/>